<gene>
    <name evidence="1" type="ORF">D6B99_03640</name>
</gene>
<dbReference type="NCBIfam" id="TIGR00738">
    <property type="entry name" value="rrf2_super"/>
    <property type="match status" value="1"/>
</dbReference>
<dbReference type="Gene3D" id="1.10.10.10">
    <property type="entry name" value="Winged helix-like DNA-binding domain superfamily/Winged helix DNA-binding domain"/>
    <property type="match status" value="1"/>
</dbReference>
<dbReference type="InterPro" id="IPR000944">
    <property type="entry name" value="Tscrpt_reg_Rrf2"/>
</dbReference>
<dbReference type="GO" id="GO:0003700">
    <property type="term" value="F:DNA-binding transcription factor activity"/>
    <property type="evidence" value="ECO:0007669"/>
    <property type="project" value="TreeGrafter"/>
</dbReference>
<reference evidence="1 2" key="1">
    <citation type="submission" date="2018-09" db="EMBL/GenBank/DDBJ databases">
        <title>Arachidicoccus sp. nov., a bacterium isolated from soil.</title>
        <authorList>
            <person name="Weon H.-Y."/>
            <person name="Kwon S.-W."/>
            <person name="Lee S.A."/>
        </authorList>
    </citation>
    <scope>NUCLEOTIDE SEQUENCE [LARGE SCALE GENOMIC DNA]</scope>
    <source>
        <strain evidence="1 2">KIS59-12</strain>
    </source>
</reference>
<dbReference type="AlphaFoldDB" id="A0A386HME5"/>
<sequence>MFSKSCEYGIKATLHIAHQSQQSKYVSLKEIAKAINSPEAFTAKILQQLTHSKIIISTRGAAGGFKINENSLEKIKLSHIVNAIDGDDIYKGCGLGLNVCNEAKPCPVHHKFKVVRESLKTMLETTSIKELSNGLNDGLTFLKR</sequence>
<accession>A0A386HME5</accession>
<dbReference type="RefSeq" id="WP_119985180.1">
    <property type="nucleotide sequence ID" value="NZ_CP032489.1"/>
</dbReference>
<dbReference type="PROSITE" id="PS51197">
    <property type="entry name" value="HTH_RRF2_2"/>
    <property type="match status" value="1"/>
</dbReference>
<evidence type="ECO:0000313" key="2">
    <source>
        <dbReference type="Proteomes" id="UP000266118"/>
    </source>
</evidence>
<dbReference type="Proteomes" id="UP000266118">
    <property type="component" value="Chromosome"/>
</dbReference>
<proteinExistence type="predicted"/>
<keyword evidence="2" id="KW-1185">Reference proteome</keyword>
<dbReference type="EMBL" id="CP032489">
    <property type="protein sequence ID" value="AYD46786.1"/>
    <property type="molecule type" value="Genomic_DNA"/>
</dbReference>
<dbReference type="SUPFAM" id="SSF46785">
    <property type="entry name" value="Winged helix' DNA-binding domain"/>
    <property type="match status" value="1"/>
</dbReference>
<organism evidence="1 2">
    <name type="scientific">Arachidicoccus soli</name>
    <dbReference type="NCBI Taxonomy" id="2341117"/>
    <lineage>
        <taxon>Bacteria</taxon>
        <taxon>Pseudomonadati</taxon>
        <taxon>Bacteroidota</taxon>
        <taxon>Chitinophagia</taxon>
        <taxon>Chitinophagales</taxon>
        <taxon>Chitinophagaceae</taxon>
        <taxon>Arachidicoccus</taxon>
    </lineage>
</organism>
<dbReference type="InterPro" id="IPR036390">
    <property type="entry name" value="WH_DNA-bd_sf"/>
</dbReference>
<evidence type="ECO:0000313" key="1">
    <source>
        <dbReference type="EMBL" id="AYD46786.1"/>
    </source>
</evidence>
<name>A0A386HME5_9BACT</name>
<dbReference type="GO" id="GO:0005829">
    <property type="term" value="C:cytosol"/>
    <property type="evidence" value="ECO:0007669"/>
    <property type="project" value="TreeGrafter"/>
</dbReference>
<dbReference type="InterPro" id="IPR036388">
    <property type="entry name" value="WH-like_DNA-bd_sf"/>
</dbReference>
<protein>
    <submittedName>
        <fullName evidence="1">Rrf2 family transcriptional regulator</fullName>
    </submittedName>
</protein>
<dbReference type="KEGG" id="ark:D6B99_03640"/>
<dbReference type="PANTHER" id="PTHR33221:SF15">
    <property type="entry name" value="HTH-TYPE TRANSCRIPTIONAL REGULATOR YWGB-RELATED"/>
    <property type="match status" value="1"/>
</dbReference>
<dbReference type="OrthoDB" id="9808360at2"/>
<dbReference type="Pfam" id="PF02082">
    <property type="entry name" value="Rrf2"/>
    <property type="match status" value="1"/>
</dbReference>
<dbReference type="PANTHER" id="PTHR33221">
    <property type="entry name" value="WINGED HELIX-TURN-HELIX TRANSCRIPTIONAL REGULATOR, RRF2 FAMILY"/>
    <property type="match status" value="1"/>
</dbReference>